<dbReference type="PROSITE" id="PS00972">
    <property type="entry name" value="USP_1"/>
    <property type="match status" value="1"/>
</dbReference>
<sequence>MAVADPETDINLWISIVSQSIQIPTQLFNCKEQLERVFSDILEDENYFTTKYHVKTENFYYSMYKEVLTPLLNLNEIRETKEIDINLLLSELLINFLKLSTTFLNNDDENLRNMLLLLFHQDNNLYQLNSDFYRTICEHFLYLGFFADFLRYIENIVKMPNTLNSAPNNIEDETQTEQAKELTRMMKKLPFLTKIEIKLTSYLTDEPDFEYRTFCYKLIDPLFVFSRFSSDSIAYDVFTAVMNESDSLDIEIIKRWLSIFENYLMMNSFSLIHFAVRAMHHLICNEACKTMLVSLLKGGDEFHNLVDLFLNVQIRLEFANFLKVILSFFVEHGIIDIGKLSPIWEKRKTIHVSVRSCFYMIFEEISITVSTDEIERFTIMILSNAQLSKEWLDFIINCANNLNKRKSDISQYVDILRRISESDLNEFSEIAENGLSKLFVRSFDSNNFFTFIDEISNKIDQGKETDKDIEMLYQSLTKFIGTKVNFEQYSKPFLMRIISIFNRHNINMMEEIIRLLISDTFGCRIDQLLIRKLLTFASNEKICQNIYSFLSELCLALNHVTIDLLLQEMMSNRCPINFHFYKTIKSIILNLNNGGTEIHSFPFVKEEVLWYFCFIKSKQILRFQHFLSRLYMRNATSDEEMIESFLTNWTNGFKQYYYKNEDEDYRSEIVEQFFDFLNIFVKKIEYFIYTPIKYHFSDYKTNNVQVMIDSFDGEIYDYYSKPFYFDQRRSVSSLIQLIKIKFNLKEDIQICYGNNSLFNRNSFEDEVGKENINNAKNKNQILLIDVQTNFESNSKKKPLYVRQDRMIFPSRLIIDKLQGLTDFIFESKNYHKILYNLPTFNETIAQVKKLTKDNFQKFFPYDNSIKFRYNFESFLDFYSKKRYDLRSSSKGQNDDDIFHNTFIRKSGIIDYFISCGLSLNDENLVKMILIFLRDYSNANKDILDNEILKEQLLNMIQQYLEDEESISQSVITIIFTFNFRSIPNFTKDTLYDLFIRNKKNTIHEGARDFLKNISIPLSYYSYTYDKSKYEPCELFYYSWADHIFNAQKKDKRTNAIIMLNLQKTNASAPYLQCIYAALKQNMLAQDDISKIARYIATYFISDQLSLPPKQGFNDSMKIASCLNYQLVNEALHDLLFSVDNFNLLNLALKRNGNEEEVDDDFPMFDGDSIDFRPFNSTLKSIGVDCGENPIGLVNLGATCYINAIIQQLYNIVDFRNKLNEICQTGKTDENSKMMIALNELFNELQYSYLSVANPAPFIEAFGGIDVRIHVDCCEFFQPLIDRLNIEIFNGKFKNIISAISDEKKAVETYDDFTVLQLTIKGISNIEESLEHLFEAEYLTADNGYIFDKNEGKVDAKKASQIHSLPKHLVIQLVRFEYNHQTQEREKISSFFQFGDFLNINGQYFTLTGIIIHLGSTPESGHYISYIRKPNKDDRTYSNDWFQCNDSTVTSVSQDNAFEDGYENGYILFYTQSNSDVLSVPPSKRIQQLNHEAVACRMILSSSFSSAMLSLISSNSPERFTLAAIYYFKFLNMYNNRSSQERFCDFILKLIHSEKFHFFNEIANLWNVLKFEDNLLVAKHSCVRNSTCQILKEVIQKVDCFENLKIMILNAYPQLYNLFYTSNKFFELVNFALQNYHDNVIQIFCENENEIYEKLISFFIKIVRKRDSIEFECSELHDFFSILSIIKISDEAESFVCENIDVFEAFLRSDTPVEDIANFILSMERRNEVVENLNQLENMSEKMTLLLNQIK</sequence>
<dbReference type="Gene3D" id="3.90.70.10">
    <property type="entry name" value="Cysteine proteinases"/>
    <property type="match status" value="1"/>
</dbReference>
<dbReference type="PROSITE" id="PS50235">
    <property type="entry name" value="USP_3"/>
    <property type="match status" value="1"/>
</dbReference>
<reference evidence="2 3" key="1">
    <citation type="submission" date="2024-04" db="EMBL/GenBank/DDBJ databases">
        <title>Tritrichomonas musculus Genome.</title>
        <authorList>
            <person name="Alves-Ferreira E."/>
            <person name="Grigg M."/>
            <person name="Lorenzi H."/>
            <person name="Galac M."/>
        </authorList>
    </citation>
    <scope>NUCLEOTIDE SEQUENCE [LARGE SCALE GENOMIC DNA]</scope>
    <source>
        <strain evidence="2 3">EAF2021</strain>
    </source>
</reference>
<name>A0ABR2HJ93_9EUKA</name>
<dbReference type="PANTHER" id="PTHR24006:SF827">
    <property type="entry name" value="UBIQUITIN CARBOXYL-TERMINAL HYDROLASE 34"/>
    <property type="match status" value="1"/>
</dbReference>
<protein>
    <recommendedName>
        <fullName evidence="1">USP domain-containing protein</fullName>
    </recommendedName>
</protein>
<dbReference type="InterPro" id="IPR001394">
    <property type="entry name" value="Peptidase_C19_UCH"/>
</dbReference>
<evidence type="ECO:0000259" key="1">
    <source>
        <dbReference type="PROSITE" id="PS50235"/>
    </source>
</evidence>
<evidence type="ECO:0000313" key="3">
    <source>
        <dbReference type="Proteomes" id="UP001470230"/>
    </source>
</evidence>
<keyword evidence="3" id="KW-1185">Reference proteome</keyword>
<dbReference type="InterPro" id="IPR028889">
    <property type="entry name" value="USP"/>
</dbReference>
<dbReference type="PANTHER" id="PTHR24006">
    <property type="entry name" value="UBIQUITIN CARBOXYL-TERMINAL HYDROLASE"/>
    <property type="match status" value="1"/>
</dbReference>
<dbReference type="InterPro" id="IPR038765">
    <property type="entry name" value="Papain-like_cys_pep_sf"/>
</dbReference>
<dbReference type="InterPro" id="IPR018200">
    <property type="entry name" value="USP_CS"/>
</dbReference>
<comment type="caution">
    <text evidence="2">The sequence shown here is derived from an EMBL/GenBank/DDBJ whole genome shotgun (WGS) entry which is preliminary data.</text>
</comment>
<proteinExistence type="predicted"/>
<organism evidence="2 3">
    <name type="scientific">Tritrichomonas musculus</name>
    <dbReference type="NCBI Taxonomy" id="1915356"/>
    <lineage>
        <taxon>Eukaryota</taxon>
        <taxon>Metamonada</taxon>
        <taxon>Parabasalia</taxon>
        <taxon>Tritrichomonadida</taxon>
        <taxon>Tritrichomonadidae</taxon>
        <taxon>Tritrichomonas</taxon>
    </lineage>
</organism>
<dbReference type="EMBL" id="JAPFFF010000027">
    <property type="protein sequence ID" value="KAK8848306.1"/>
    <property type="molecule type" value="Genomic_DNA"/>
</dbReference>
<dbReference type="Pfam" id="PF00443">
    <property type="entry name" value="UCH"/>
    <property type="match status" value="1"/>
</dbReference>
<dbReference type="InterPro" id="IPR050164">
    <property type="entry name" value="Peptidase_C19"/>
</dbReference>
<dbReference type="Proteomes" id="UP001470230">
    <property type="component" value="Unassembled WGS sequence"/>
</dbReference>
<dbReference type="SUPFAM" id="SSF54001">
    <property type="entry name" value="Cysteine proteinases"/>
    <property type="match status" value="1"/>
</dbReference>
<accession>A0ABR2HJ93</accession>
<evidence type="ECO:0000313" key="2">
    <source>
        <dbReference type="EMBL" id="KAK8848306.1"/>
    </source>
</evidence>
<dbReference type="PROSITE" id="PS00973">
    <property type="entry name" value="USP_2"/>
    <property type="match status" value="1"/>
</dbReference>
<feature type="domain" description="USP" evidence="1">
    <location>
        <begin position="1190"/>
        <end position="1472"/>
    </location>
</feature>
<gene>
    <name evidence="2" type="ORF">M9Y10_019367</name>
</gene>